<dbReference type="KEGG" id="xya:ET471_09145"/>
<feature type="transmembrane region" description="Helical" evidence="6">
    <location>
        <begin position="129"/>
        <end position="150"/>
    </location>
</feature>
<feature type="transmembrane region" description="Helical" evidence="6">
    <location>
        <begin position="426"/>
        <end position="444"/>
    </location>
</feature>
<feature type="transmembrane region" description="Helical" evidence="6">
    <location>
        <begin position="362"/>
        <end position="387"/>
    </location>
</feature>
<dbReference type="GO" id="GO:0005886">
    <property type="term" value="C:plasma membrane"/>
    <property type="evidence" value="ECO:0007669"/>
    <property type="project" value="UniProtKB-SubCell"/>
</dbReference>
<protein>
    <submittedName>
        <fullName evidence="8">MFS transporter</fullName>
    </submittedName>
</protein>
<dbReference type="InterPro" id="IPR020846">
    <property type="entry name" value="MFS_dom"/>
</dbReference>
<feature type="transmembrane region" description="Helical" evidence="6">
    <location>
        <begin position="64"/>
        <end position="90"/>
    </location>
</feature>
<feature type="transmembrane region" description="Helical" evidence="6">
    <location>
        <begin position="306"/>
        <end position="330"/>
    </location>
</feature>
<dbReference type="EMBL" id="CP035493">
    <property type="protein sequence ID" value="QAY70181.1"/>
    <property type="molecule type" value="Genomic_DNA"/>
</dbReference>
<feature type="transmembrane region" description="Helical" evidence="6">
    <location>
        <begin position="96"/>
        <end position="117"/>
    </location>
</feature>
<comment type="subcellular location">
    <subcellularLocation>
        <location evidence="1">Cell membrane</location>
        <topology evidence="1">Multi-pass membrane protein</topology>
    </subcellularLocation>
</comment>
<evidence type="ECO:0000259" key="7">
    <source>
        <dbReference type="PROSITE" id="PS50850"/>
    </source>
</evidence>
<keyword evidence="2" id="KW-1003">Cell membrane</keyword>
<dbReference type="Gene3D" id="1.20.1250.20">
    <property type="entry name" value="MFS general substrate transporter like domains"/>
    <property type="match status" value="1"/>
</dbReference>
<dbReference type="AlphaFoldDB" id="A0A4V0YG70"/>
<feature type="transmembrane region" description="Helical" evidence="6">
    <location>
        <begin position="223"/>
        <end position="242"/>
    </location>
</feature>
<evidence type="ECO:0000313" key="9">
    <source>
        <dbReference type="Proteomes" id="UP000292118"/>
    </source>
</evidence>
<dbReference type="PANTHER" id="PTHR23513">
    <property type="entry name" value="INTEGRAL MEMBRANE EFFLUX PROTEIN-RELATED"/>
    <property type="match status" value="1"/>
</dbReference>
<feature type="transmembrane region" description="Helical" evidence="6">
    <location>
        <begin position="399"/>
        <end position="420"/>
    </location>
</feature>
<evidence type="ECO:0000256" key="2">
    <source>
        <dbReference type="ARBA" id="ARBA00022475"/>
    </source>
</evidence>
<dbReference type="SUPFAM" id="SSF103473">
    <property type="entry name" value="MFS general substrate transporter"/>
    <property type="match status" value="1"/>
</dbReference>
<evidence type="ECO:0000256" key="1">
    <source>
        <dbReference type="ARBA" id="ARBA00004651"/>
    </source>
</evidence>
<proteinExistence type="predicted"/>
<evidence type="ECO:0000256" key="6">
    <source>
        <dbReference type="SAM" id="Phobius"/>
    </source>
</evidence>
<name>A0A4V0YG70_9MICO</name>
<dbReference type="OrthoDB" id="145388at2"/>
<feature type="transmembrane region" description="Helical" evidence="6">
    <location>
        <begin position="337"/>
        <end position="356"/>
    </location>
</feature>
<dbReference type="InterPro" id="IPR011701">
    <property type="entry name" value="MFS"/>
</dbReference>
<feature type="domain" description="Major facilitator superfamily (MFS) profile" evidence="7">
    <location>
        <begin position="63"/>
        <end position="450"/>
    </location>
</feature>
<accession>A0A4V0YG70</accession>
<dbReference type="CDD" id="cd06173">
    <property type="entry name" value="MFS_MefA_like"/>
    <property type="match status" value="1"/>
</dbReference>
<evidence type="ECO:0000256" key="3">
    <source>
        <dbReference type="ARBA" id="ARBA00022692"/>
    </source>
</evidence>
<dbReference type="GO" id="GO:0022857">
    <property type="term" value="F:transmembrane transporter activity"/>
    <property type="evidence" value="ECO:0007669"/>
    <property type="project" value="InterPro"/>
</dbReference>
<keyword evidence="5 6" id="KW-0472">Membrane</keyword>
<sequence>MGQGAQGFAGVDLHRRRHGHSLSRSARTHAQELLRNRWCASSVAGMSTILDAAAPTKLRHNRPYLLLMSGKTTQLVGAGIGAFAVPLIAFQVTGSVARAGLVAAVGEVGALLAALPAGVVADRVDRRRLIIGAALVGAVLWASVAVAGVLGHLTAAHLAAVLFAASLVTALEGPAESGALRAVVTPEQMPTAMAAVQGRSAVATLAAAPLGGLLYGFTRFLPVAAAAVAHVAVAVCTAFVRVPLSADVATERETHPVEALREGLRFVWSRSFFRVALLLSPLINLTVNGLLVAVNLDLVRQHTEPLLIALIDTVAGAAMLGGAVLAPAVLRRVRVGTVLVAALAWIAVCFVAMAALHTYTAYVVLTALAVLPLGPANAGTSGYVAAVTPPRLQGRLASVMSLSYLLSAPLTPALAGGLLAATGLQVTLWVFAGVLAVAVAAFAATRAAAGIGTPDTWAADALPDDAEA</sequence>
<feature type="transmembrane region" description="Helical" evidence="6">
    <location>
        <begin position="271"/>
        <end position="294"/>
    </location>
</feature>
<keyword evidence="4 6" id="KW-1133">Transmembrane helix</keyword>
<evidence type="ECO:0000256" key="5">
    <source>
        <dbReference type="ARBA" id="ARBA00023136"/>
    </source>
</evidence>
<dbReference type="PANTHER" id="PTHR23513:SF6">
    <property type="entry name" value="MAJOR FACILITATOR SUPERFAMILY ASSOCIATED DOMAIN-CONTAINING PROTEIN"/>
    <property type="match status" value="1"/>
</dbReference>
<gene>
    <name evidence="8" type="ORF">ET471_09145</name>
</gene>
<dbReference type="InterPro" id="IPR036259">
    <property type="entry name" value="MFS_trans_sf"/>
</dbReference>
<keyword evidence="9" id="KW-1185">Reference proteome</keyword>
<reference evidence="8 9" key="1">
    <citation type="submission" date="2019-01" db="EMBL/GenBank/DDBJ databases">
        <title>Genome sequencing of strain FW10M-9.</title>
        <authorList>
            <person name="Heo J."/>
            <person name="Kim S.-J."/>
            <person name="Kim J.-S."/>
            <person name="Hong S.-B."/>
            <person name="Kwon S.-W."/>
        </authorList>
    </citation>
    <scope>NUCLEOTIDE SEQUENCE [LARGE SCALE GENOMIC DNA]</scope>
    <source>
        <strain evidence="8 9">FW10M-9</strain>
    </source>
</reference>
<dbReference type="PROSITE" id="PS50850">
    <property type="entry name" value="MFS"/>
    <property type="match status" value="1"/>
</dbReference>
<organism evidence="8 9">
    <name type="scientific">Xylanimonas protaetiae</name>
    <dbReference type="NCBI Taxonomy" id="2509457"/>
    <lineage>
        <taxon>Bacteria</taxon>
        <taxon>Bacillati</taxon>
        <taxon>Actinomycetota</taxon>
        <taxon>Actinomycetes</taxon>
        <taxon>Micrococcales</taxon>
        <taxon>Promicromonosporaceae</taxon>
        <taxon>Xylanimonas</taxon>
    </lineage>
</organism>
<dbReference type="Pfam" id="PF07690">
    <property type="entry name" value="MFS_1"/>
    <property type="match status" value="2"/>
</dbReference>
<evidence type="ECO:0000313" key="8">
    <source>
        <dbReference type="EMBL" id="QAY70181.1"/>
    </source>
</evidence>
<dbReference type="Proteomes" id="UP000292118">
    <property type="component" value="Chromosome"/>
</dbReference>
<evidence type="ECO:0000256" key="4">
    <source>
        <dbReference type="ARBA" id="ARBA00022989"/>
    </source>
</evidence>
<keyword evidence="3 6" id="KW-0812">Transmembrane</keyword>